<dbReference type="OrthoDB" id="273591at2759"/>
<organism evidence="2 3">
    <name type="scientific">Leishmania panamensis</name>
    <dbReference type="NCBI Taxonomy" id="5679"/>
    <lineage>
        <taxon>Eukaryota</taxon>
        <taxon>Discoba</taxon>
        <taxon>Euglenozoa</taxon>
        <taxon>Kinetoplastea</taxon>
        <taxon>Metakinetoplastina</taxon>
        <taxon>Trypanosomatida</taxon>
        <taxon>Trypanosomatidae</taxon>
        <taxon>Leishmaniinae</taxon>
        <taxon>Leishmania</taxon>
        <taxon>Leishmania guyanensis species complex</taxon>
    </lineage>
</organism>
<dbReference type="AlphaFoldDB" id="A0A088SE66"/>
<dbReference type="EMBL" id="CP009398">
    <property type="protein sequence ID" value="AIO00052.1"/>
    <property type="molecule type" value="Genomic_DNA"/>
</dbReference>
<dbReference type="VEuPathDB" id="TriTrypDB:LPMP_291010"/>
<evidence type="ECO:0000313" key="3">
    <source>
        <dbReference type="Proteomes" id="UP000063063"/>
    </source>
</evidence>
<proteinExistence type="predicted"/>
<name>A0A088SE66_LEIPA</name>
<evidence type="ECO:0000256" key="1">
    <source>
        <dbReference type="SAM" id="MobiDB-lite"/>
    </source>
</evidence>
<dbReference type="VEuPathDB" id="TriTrypDB:LPAL13_290014200"/>
<evidence type="ECO:0000313" key="2">
    <source>
        <dbReference type="EMBL" id="AIO00052.1"/>
    </source>
</evidence>
<reference evidence="2 3" key="1">
    <citation type="journal article" date="2015" name="Sci. Rep.">
        <title>The genome of Leishmania panamensis: insights into genomics of the L. (Viannia) subgenus.</title>
        <authorList>
            <person name="Llanes A."/>
            <person name="Restrepo C.M."/>
            <person name="Vecchio G.D."/>
            <person name="Anguizola F.J."/>
            <person name="Lleonart R."/>
        </authorList>
    </citation>
    <scope>NUCLEOTIDE SEQUENCE [LARGE SCALE GENOMIC DNA]</scope>
    <source>
        <strain evidence="2 3">MHOM/PA/94/PSC-1</strain>
    </source>
</reference>
<gene>
    <name evidence="2" type="ORF">LPMP_291010</name>
</gene>
<dbReference type="Proteomes" id="UP000063063">
    <property type="component" value="Chromosome 29"/>
</dbReference>
<sequence>MIPGGCFSKGLASDVDSAAAAEESLSATEASTVSHRPGKELRHVAFLLERDLKETEEVPHAALVGRCGGTRARPTGEQVSWSGRAEADALRQRALQCGEDFVRVASGLGYEVVTHTPTAFLKREMTGTTAAPVAVDQPERQPGTCFTVAKGTTASSSTGAAPLNTPSAAATMVSVAAPFRSRGPAIFLREGELDSCSSRSSSLGTEEQVGMVPVLSPLLQGNEPGQCHDPTDASLRALELQVPRTTGPQTGIYRYPAGIETWNSFQDSMFNSAAEASGGRMSPHHSSHTGFRAEHHTNDGANAPAPTTVNYTRVVQSTPTTPGRPLPSPHSALMQWTAFPTRNHPVTTSFMPPGQQSNAFAVRFSILDVTSSRATSNINTSLSTDHLNGHEFTNTGGSQNTNDRFFTPSTVALNTPAVRLTDDEDWPRVTDRSIQ</sequence>
<accession>A0A088SE66</accession>
<keyword evidence="3" id="KW-1185">Reference proteome</keyword>
<dbReference type="KEGG" id="lpan:LPMP_291010"/>
<feature type="region of interest" description="Disordered" evidence="1">
    <location>
        <begin position="275"/>
        <end position="294"/>
    </location>
</feature>
<dbReference type="GeneID" id="22576865"/>
<dbReference type="eggNOG" id="ENOG502SJAD">
    <property type="taxonomic scope" value="Eukaryota"/>
</dbReference>
<dbReference type="RefSeq" id="XP_010700709.1">
    <property type="nucleotide sequence ID" value="XM_010702407.1"/>
</dbReference>
<protein>
    <submittedName>
        <fullName evidence="2">Uncharacterized protein</fullName>
    </submittedName>
</protein>